<reference evidence="1 2" key="1">
    <citation type="submission" date="2019-02" db="EMBL/GenBank/DDBJ databases">
        <title>Deep-cultivation of Planctomycetes and their phenomic and genomic characterization uncovers novel biology.</title>
        <authorList>
            <person name="Wiegand S."/>
            <person name="Jogler M."/>
            <person name="Boedeker C."/>
            <person name="Pinto D."/>
            <person name="Vollmers J."/>
            <person name="Rivas-Marin E."/>
            <person name="Kohn T."/>
            <person name="Peeters S.H."/>
            <person name="Heuer A."/>
            <person name="Rast P."/>
            <person name="Oberbeckmann S."/>
            <person name="Bunk B."/>
            <person name="Jeske O."/>
            <person name="Meyerdierks A."/>
            <person name="Storesund J.E."/>
            <person name="Kallscheuer N."/>
            <person name="Luecker S."/>
            <person name="Lage O.M."/>
            <person name="Pohl T."/>
            <person name="Merkel B.J."/>
            <person name="Hornburger P."/>
            <person name="Mueller R.-W."/>
            <person name="Bruemmer F."/>
            <person name="Labrenz M."/>
            <person name="Spormann A.M."/>
            <person name="Op Den Camp H."/>
            <person name="Overmann J."/>
            <person name="Amann R."/>
            <person name="Jetten M.S.M."/>
            <person name="Mascher T."/>
            <person name="Medema M.H."/>
            <person name="Devos D.P."/>
            <person name="Kaster A.-K."/>
            <person name="Ovreas L."/>
            <person name="Rohde M."/>
            <person name="Galperin M.Y."/>
            <person name="Jogler C."/>
        </authorList>
    </citation>
    <scope>NUCLEOTIDE SEQUENCE [LARGE SCALE GENOMIC DNA]</scope>
    <source>
        <strain evidence="1 2">CA85</strain>
    </source>
</reference>
<keyword evidence="2" id="KW-1185">Reference proteome</keyword>
<evidence type="ECO:0000313" key="1">
    <source>
        <dbReference type="EMBL" id="TWT74054.1"/>
    </source>
</evidence>
<proteinExistence type="predicted"/>
<name>A0A5C5YG02_9BACT</name>
<evidence type="ECO:0000313" key="2">
    <source>
        <dbReference type="Proteomes" id="UP000318053"/>
    </source>
</evidence>
<organism evidence="1 2">
    <name type="scientific">Allorhodopirellula solitaria</name>
    <dbReference type="NCBI Taxonomy" id="2527987"/>
    <lineage>
        <taxon>Bacteria</taxon>
        <taxon>Pseudomonadati</taxon>
        <taxon>Planctomycetota</taxon>
        <taxon>Planctomycetia</taxon>
        <taxon>Pirellulales</taxon>
        <taxon>Pirellulaceae</taxon>
        <taxon>Allorhodopirellula</taxon>
    </lineage>
</organism>
<sequence>MIRSAFPASYSSDVRLSLRVDEHVLEVAQVDANRCILRDPIELPAGPADLEISVDGKISTETVILMDGVKIGCPEVRFW</sequence>
<accession>A0A5C5YG02</accession>
<dbReference type="AlphaFoldDB" id="A0A5C5YG02"/>
<comment type="caution">
    <text evidence="1">The sequence shown here is derived from an EMBL/GenBank/DDBJ whole genome shotgun (WGS) entry which is preliminary data.</text>
</comment>
<dbReference type="EMBL" id="SJPK01000002">
    <property type="protein sequence ID" value="TWT74054.1"/>
    <property type="molecule type" value="Genomic_DNA"/>
</dbReference>
<protein>
    <submittedName>
        <fullName evidence="1">Uncharacterized protein</fullName>
    </submittedName>
</protein>
<dbReference type="Proteomes" id="UP000318053">
    <property type="component" value="Unassembled WGS sequence"/>
</dbReference>
<dbReference type="OrthoDB" id="9991305at2"/>
<gene>
    <name evidence="1" type="ORF">CA85_09390</name>
</gene>